<dbReference type="Proteomes" id="UP001172155">
    <property type="component" value="Unassembled WGS sequence"/>
</dbReference>
<dbReference type="PROSITE" id="PS00079">
    <property type="entry name" value="MULTICOPPER_OXIDASE1"/>
    <property type="match status" value="1"/>
</dbReference>
<evidence type="ECO:0000256" key="4">
    <source>
        <dbReference type="ARBA" id="ARBA00012297"/>
    </source>
</evidence>
<feature type="domain" description="Plastocyanin-like" evidence="14">
    <location>
        <begin position="222"/>
        <end position="369"/>
    </location>
</feature>
<evidence type="ECO:0000313" key="17">
    <source>
        <dbReference type="EMBL" id="KAK0738677.1"/>
    </source>
</evidence>
<feature type="domain" description="Plastocyanin-like" evidence="16">
    <location>
        <begin position="98"/>
        <end position="210"/>
    </location>
</feature>
<feature type="chain" id="PRO_5041202712" description="laccase" evidence="13">
    <location>
        <begin position="26"/>
        <end position="633"/>
    </location>
</feature>
<gene>
    <name evidence="17" type="ORF">B0T18DRAFT_333354</name>
</gene>
<dbReference type="GO" id="GO:0046274">
    <property type="term" value="P:lignin catabolic process"/>
    <property type="evidence" value="ECO:0007669"/>
    <property type="project" value="UniProtKB-KW"/>
</dbReference>
<comment type="cofactor">
    <cofactor evidence="2">
        <name>Cu cation</name>
        <dbReference type="ChEBI" id="CHEBI:23378"/>
    </cofactor>
</comment>
<dbReference type="InterPro" id="IPR011706">
    <property type="entry name" value="Cu-oxidase_C"/>
</dbReference>
<dbReference type="FunFam" id="2.60.40.420:FF:000021">
    <property type="entry name" value="Extracellular dihydrogeodin oxidase/laccase"/>
    <property type="match status" value="1"/>
</dbReference>
<dbReference type="PROSITE" id="PS00080">
    <property type="entry name" value="MULTICOPPER_OXIDASE2"/>
    <property type="match status" value="1"/>
</dbReference>
<dbReference type="EMBL" id="JAUKUD010000007">
    <property type="protein sequence ID" value="KAK0738677.1"/>
    <property type="molecule type" value="Genomic_DNA"/>
</dbReference>
<dbReference type="Pfam" id="PF07731">
    <property type="entry name" value="Cu-oxidase_2"/>
    <property type="match status" value="1"/>
</dbReference>
<dbReference type="AlphaFoldDB" id="A0AA40BQT3"/>
<dbReference type="PANTHER" id="PTHR11709:SF87">
    <property type="entry name" value="LACCASE"/>
    <property type="match status" value="1"/>
</dbReference>
<feature type="region of interest" description="Disordered" evidence="12">
    <location>
        <begin position="593"/>
        <end position="633"/>
    </location>
</feature>
<organism evidence="17 18">
    <name type="scientific">Schizothecium vesticola</name>
    <dbReference type="NCBI Taxonomy" id="314040"/>
    <lineage>
        <taxon>Eukaryota</taxon>
        <taxon>Fungi</taxon>
        <taxon>Dikarya</taxon>
        <taxon>Ascomycota</taxon>
        <taxon>Pezizomycotina</taxon>
        <taxon>Sordariomycetes</taxon>
        <taxon>Sordariomycetidae</taxon>
        <taxon>Sordariales</taxon>
        <taxon>Schizotheciaceae</taxon>
        <taxon>Schizothecium</taxon>
    </lineage>
</organism>
<proteinExistence type="inferred from homology"/>
<feature type="domain" description="Plastocyanin-like" evidence="15">
    <location>
        <begin position="448"/>
        <end position="565"/>
    </location>
</feature>
<comment type="similarity">
    <text evidence="3">Belongs to the multicopper oxidase family.</text>
</comment>
<keyword evidence="18" id="KW-1185">Reference proteome</keyword>
<keyword evidence="11" id="KW-0439">Lignin degradation</keyword>
<keyword evidence="5" id="KW-0479">Metal-binding</keyword>
<dbReference type="Pfam" id="PF07732">
    <property type="entry name" value="Cu-oxidase_3"/>
    <property type="match status" value="1"/>
</dbReference>
<keyword evidence="9" id="KW-1015">Disulfide bond</keyword>
<evidence type="ECO:0000256" key="9">
    <source>
        <dbReference type="ARBA" id="ARBA00023157"/>
    </source>
</evidence>
<keyword evidence="7" id="KW-0560">Oxidoreductase</keyword>
<evidence type="ECO:0000259" key="16">
    <source>
        <dbReference type="Pfam" id="PF07732"/>
    </source>
</evidence>
<evidence type="ECO:0000256" key="6">
    <source>
        <dbReference type="ARBA" id="ARBA00022729"/>
    </source>
</evidence>
<evidence type="ECO:0000256" key="8">
    <source>
        <dbReference type="ARBA" id="ARBA00023008"/>
    </source>
</evidence>
<dbReference type="CDD" id="cd13901">
    <property type="entry name" value="CuRO_3_MaLCC_like"/>
    <property type="match status" value="1"/>
</dbReference>
<feature type="compositionally biased region" description="Low complexity" evidence="12">
    <location>
        <begin position="613"/>
        <end position="623"/>
    </location>
</feature>
<dbReference type="GO" id="GO:0052716">
    <property type="term" value="F:hydroquinone:oxygen oxidoreductase activity"/>
    <property type="evidence" value="ECO:0007669"/>
    <property type="project" value="UniProtKB-EC"/>
</dbReference>
<evidence type="ECO:0000256" key="1">
    <source>
        <dbReference type="ARBA" id="ARBA00000349"/>
    </source>
</evidence>
<evidence type="ECO:0000259" key="15">
    <source>
        <dbReference type="Pfam" id="PF07731"/>
    </source>
</evidence>
<dbReference type="EC" id="1.10.3.2" evidence="4"/>
<accession>A0AA40BQT3</accession>
<dbReference type="InterPro" id="IPR045087">
    <property type="entry name" value="Cu-oxidase_fam"/>
</dbReference>
<evidence type="ECO:0000256" key="7">
    <source>
        <dbReference type="ARBA" id="ARBA00023002"/>
    </source>
</evidence>
<comment type="catalytic activity">
    <reaction evidence="1">
        <text>4 hydroquinone + O2 = 4 benzosemiquinone + 2 H2O</text>
        <dbReference type="Rhea" id="RHEA:11276"/>
        <dbReference type="ChEBI" id="CHEBI:15377"/>
        <dbReference type="ChEBI" id="CHEBI:15379"/>
        <dbReference type="ChEBI" id="CHEBI:17594"/>
        <dbReference type="ChEBI" id="CHEBI:17977"/>
        <dbReference type="EC" id="1.10.3.2"/>
    </reaction>
</comment>
<evidence type="ECO:0000259" key="14">
    <source>
        <dbReference type="Pfam" id="PF00394"/>
    </source>
</evidence>
<keyword evidence="10" id="KW-0325">Glycoprotein</keyword>
<dbReference type="CDD" id="cd13854">
    <property type="entry name" value="CuRO_1_MaLCC_like"/>
    <property type="match status" value="1"/>
</dbReference>
<dbReference type="InterPro" id="IPR001117">
    <property type="entry name" value="Cu-oxidase_2nd"/>
</dbReference>
<dbReference type="GO" id="GO:0005507">
    <property type="term" value="F:copper ion binding"/>
    <property type="evidence" value="ECO:0007669"/>
    <property type="project" value="InterPro"/>
</dbReference>
<keyword evidence="6 13" id="KW-0732">Signal</keyword>
<dbReference type="Pfam" id="PF00394">
    <property type="entry name" value="Cu-oxidase"/>
    <property type="match status" value="1"/>
</dbReference>
<evidence type="ECO:0000256" key="3">
    <source>
        <dbReference type="ARBA" id="ARBA00010609"/>
    </source>
</evidence>
<dbReference type="InterPro" id="IPR033138">
    <property type="entry name" value="Cu_oxidase_CS"/>
</dbReference>
<evidence type="ECO:0000256" key="10">
    <source>
        <dbReference type="ARBA" id="ARBA00023180"/>
    </source>
</evidence>
<evidence type="ECO:0000256" key="5">
    <source>
        <dbReference type="ARBA" id="ARBA00022723"/>
    </source>
</evidence>
<name>A0AA40BQT3_9PEZI</name>
<evidence type="ECO:0000256" key="13">
    <source>
        <dbReference type="SAM" id="SignalP"/>
    </source>
</evidence>
<dbReference type="SUPFAM" id="SSF49503">
    <property type="entry name" value="Cupredoxins"/>
    <property type="match status" value="3"/>
</dbReference>
<reference evidence="17" key="1">
    <citation type="submission" date="2023-06" db="EMBL/GenBank/DDBJ databases">
        <title>Genome-scale phylogeny and comparative genomics of the fungal order Sordariales.</title>
        <authorList>
            <consortium name="Lawrence Berkeley National Laboratory"/>
            <person name="Hensen N."/>
            <person name="Bonometti L."/>
            <person name="Westerberg I."/>
            <person name="Brannstrom I.O."/>
            <person name="Guillou S."/>
            <person name="Cros-Aarteil S."/>
            <person name="Calhoun S."/>
            <person name="Haridas S."/>
            <person name="Kuo A."/>
            <person name="Mondo S."/>
            <person name="Pangilinan J."/>
            <person name="Riley R."/>
            <person name="LaButti K."/>
            <person name="Andreopoulos B."/>
            <person name="Lipzen A."/>
            <person name="Chen C."/>
            <person name="Yanf M."/>
            <person name="Daum C."/>
            <person name="Ng V."/>
            <person name="Clum A."/>
            <person name="Steindorff A."/>
            <person name="Ohm R."/>
            <person name="Martin F."/>
            <person name="Silar P."/>
            <person name="Natvig D."/>
            <person name="Lalanne C."/>
            <person name="Gautier V."/>
            <person name="Ament-velasquez S.L."/>
            <person name="Kruys A."/>
            <person name="Hutchinson M.I."/>
            <person name="Powell A.J."/>
            <person name="Barry K."/>
            <person name="Miller A.N."/>
            <person name="Grigoriev I.V."/>
            <person name="Debuchy R."/>
            <person name="Gladieux P."/>
            <person name="Thoren M.H."/>
            <person name="Johannesson H."/>
        </authorList>
    </citation>
    <scope>NUCLEOTIDE SEQUENCE</scope>
    <source>
        <strain evidence="17">SMH3187-1</strain>
    </source>
</reference>
<dbReference type="FunFam" id="2.60.40.420:FF:000046">
    <property type="entry name" value="Multicopper oxidase"/>
    <property type="match status" value="1"/>
</dbReference>
<dbReference type="PANTHER" id="PTHR11709">
    <property type="entry name" value="MULTI-COPPER OXIDASE"/>
    <property type="match status" value="1"/>
</dbReference>
<evidence type="ECO:0000256" key="2">
    <source>
        <dbReference type="ARBA" id="ARBA00001935"/>
    </source>
</evidence>
<evidence type="ECO:0000256" key="12">
    <source>
        <dbReference type="SAM" id="MobiDB-lite"/>
    </source>
</evidence>
<evidence type="ECO:0000313" key="18">
    <source>
        <dbReference type="Proteomes" id="UP001172155"/>
    </source>
</evidence>
<dbReference type="Gene3D" id="2.60.40.420">
    <property type="entry name" value="Cupredoxins - blue copper proteins"/>
    <property type="match status" value="3"/>
</dbReference>
<feature type="signal peptide" evidence="13">
    <location>
        <begin position="1"/>
        <end position="25"/>
    </location>
</feature>
<dbReference type="InterPro" id="IPR011707">
    <property type="entry name" value="Cu-oxidase-like_N"/>
</dbReference>
<evidence type="ECO:0000256" key="11">
    <source>
        <dbReference type="ARBA" id="ARBA00023185"/>
    </source>
</evidence>
<sequence>MGRFNFLATTCCVVVLSLFAQSTWASPLLDASYPVLPEPLLSRQAGPIEPGGKPCGQNNATNRGCWRNQWNVSTDYEFYHPPAFNNRVYNLRVTNVTNWTGPDGVVKHAMLINNQFPGPTIEADWGDYVTVNVYNDMQDNGTSIHWHGIRQFGESDNDGANGVTECPIPPGHMKTYAFHTTQYGTSWYHSHYSNQYGNGVVGSLVVRGPASANYDIDLGPYHMTDYYYETADRLTLRSELVANGAPPDSNNIMFRGKNVHPVTGAGQHDRLTLTPGKKHLLRLINASVDNSFTVSLVGHNFTVIATDLVPVTPIVRQRLFLGVGQRYDVIIDATAATGHYWLNATLEATNQCGRTLNPFPAAIVSYTGAPTGGLPTDRGTPVPATCVGEAGFVPIVKRTLSPAQFVPKPALPVTLAFPTHDPARGAVFEWRVRGTPINVEWDHPVLEYVLEGNDTFPGKVNLVEVPEAEQWVFWVVQNDFGLPHPIHLHGHDMMVLGIGPGQFNVTRDVGALQFDNPVRRDVVQMPGSSWLVIAYKTDNPGCWLMHCHIGWHVAAGLGIQFLERKTEIRQLMKLEQMKPNCDAWRAYEPTSPYLPKTDSGLRKRGRGPSLNPGRSGRGMMSMGDGKPAVRRLW</sequence>
<keyword evidence="8" id="KW-0186">Copper</keyword>
<protein>
    <recommendedName>
        <fullName evidence="4">laccase</fullName>
        <ecNumber evidence="4">1.10.3.2</ecNumber>
    </recommendedName>
</protein>
<dbReference type="InterPro" id="IPR008972">
    <property type="entry name" value="Cupredoxin"/>
</dbReference>
<dbReference type="InterPro" id="IPR002355">
    <property type="entry name" value="Cu_oxidase_Cu_BS"/>
</dbReference>
<comment type="caution">
    <text evidence="17">The sequence shown here is derived from an EMBL/GenBank/DDBJ whole genome shotgun (WGS) entry which is preliminary data.</text>
</comment>